<feature type="region of interest" description="Disordered" evidence="1">
    <location>
        <begin position="1"/>
        <end position="60"/>
    </location>
</feature>
<accession>A0A5B7D6P6</accession>
<protein>
    <submittedName>
        <fullName evidence="2">Uncharacterized protein</fullName>
    </submittedName>
</protein>
<comment type="caution">
    <text evidence="2">The sequence shown here is derived from an EMBL/GenBank/DDBJ whole genome shotgun (WGS) entry which is preliminary data.</text>
</comment>
<dbReference type="EMBL" id="VSRR010000550">
    <property type="protein sequence ID" value="MPC16949.1"/>
    <property type="molecule type" value="Genomic_DNA"/>
</dbReference>
<keyword evidence="3" id="KW-1185">Reference proteome</keyword>
<evidence type="ECO:0000256" key="1">
    <source>
        <dbReference type="SAM" id="MobiDB-lite"/>
    </source>
</evidence>
<proteinExistence type="predicted"/>
<feature type="compositionally biased region" description="Basic and acidic residues" evidence="1">
    <location>
        <begin position="1"/>
        <end position="26"/>
    </location>
</feature>
<dbReference type="AlphaFoldDB" id="A0A5B7D6P6"/>
<organism evidence="2 3">
    <name type="scientific">Portunus trituberculatus</name>
    <name type="common">Swimming crab</name>
    <name type="synonym">Neptunus trituberculatus</name>
    <dbReference type="NCBI Taxonomy" id="210409"/>
    <lineage>
        <taxon>Eukaryota</taxon>
        <taxon>Metazoa</taxon>
        <taxon>Ecdysozoa</taxon>
        <taxon>Arthropoda</taxon>
        <taxon>Crustacea</taxon>
        <taxon>Multicrustacea</taxon>
        <taxon>Malacostraca</taxon>
        <taxon>Eumalacostraca</taxon>
        <taxon>Eucarida</taxon>
        <taxon>Decapoda</taxon>
        <taxon>Pleocyemata</taxon>
        <taxon>Brachyura</taxon>
        <taxon>Eubrachyura</taxon>
        <taxon>Portunoidea</taxon>
        <taxon>Portunidae</taxon>
        <taxon>Portuninae</taxon>
        <taxon>Portunus</taxon>
    </lineage>
</organism>
<name>A0A5B7D6P6_PORTR</name>
<evidence type="ECO:0000313" key="3">
    <source>
        <dbReference type="Proteomes" id="UP000324222"/>
    </source>
</evidence>
<sequence length="60" mass="6765">MRREIECNPEQLREKNLGHKDQDKQRLSQTTASLHHYADSAPKDLHVPGSAPSLSPLSNM</sequence>
<dbReference type="Proteomes" id="UP000324222">
    <property type="component" value="Unassembled WGS sequence"/>
</dbReference>
<feature type="compositionally biased region" description="Basic and acidic residues" evidence="1">
    <location>
        <begin position="36"/>
        <end position="46"/>
    </location>
</feature>
<evidence type="ECO:0000313" key="2">
    <source>
        <dbReference type="EMBL" id="MPC16949.1"/>
    </source>
</evidence>
<reference evidence="2 3" key="1">
    <citation type="submission" date="2019-05" db="EMBL/GenBank/DDBJ databases">
        <title>Another draft genome of Portunus trituberculatus and its Hox gene families provides insights of decapod evolution.</title>
        <authorList>
            <person name="Jeong J.-H."/>
            <person name="Song I."/>
            <person name="Kim S."/>
            <person name="Choi T."/>
            <person name="Kim D."/>
            <person name="Ryu S."/>
            <person name="Kim W."/>
        </authorList>
    </citation>
    <scope>NUCLEOTIDE SEQUENCE [LARGE SCALE GENOMIC DNA]</scope>
    <source>
        <tissue evidence="2">Muscle</tissue>
    </source>
</reference>
<gene>
    <name evidence="2" type="ORF">E2C01_009790</name>
</gene>